<comment type="subcellular location">
    <subcellularLocation>
        <location evidence="1">Cell membrane</location>
    </subcellularLocation>
</comment>
<organism evidence="13 14">
    <name type="scientific">Sphenodon punctatus</name>
    <name type="common">Tuatara</name>
    <name type="synonym">Hatteria punctata</name>
    <dbReference type="NCBI Taxonomy" id="8508"/>
    <lineage>
        <taxon>Eukaryota</taxon>
        <taxon>Metazoa</taxon>
        <taxon>Chordata</taxon>
        <taxon>Craniata</taxon>
        <taxon>Vertebrata</taxon>
        <taxon>Euteleostomi</taxon>
        <taxon>Lepidosauria</taxon>
        <taxon>Sphenodontia</taxon>
        <taxon>Sphenodontidae</taxon>
        <taxon>Sphenodon</taxon>
    </lineage>
</organism>
<evidence type="ECO:0000256" key="9">
    <source>
        <dbReference type="ARBA" id="ARBA00023136"/>
    </source>
</evidence>
<dbReference type="GO" id="GO:0045296">
    <property type="term" value="F:cadherin binding"/>
    <property type="evidence" value="ECO:0007669"/>
    <property type="project" value="TreeGrafter"/>
</dbReference>
<dbReference type="PROSITE" id="PS00232">
    <property type="entry name" value="CADHERIN_1"/>
    <property type="match status" value="2"/>
</dbReference>
<dbReference type="PANTHER" id="PTHR24027:SF80">
    <property type="entry name" value="CADHERIN-13"/>
    <property type="match status" value="1"/>
</dbReference>
<dbReference type="GO" id="GO:0016339">
    <property type="term" value="P:calcium-dependent cell-cell adhesion via plasma membrane cell adhesion molecules"/>
    <property type="evidence" value="ECO:0007669"/>
    <property type="project" value="TreeGrafter"/>
</dbReference>
<dbReference type="CDD" id="cd11304">
    <property type="entry name" value="Cadherin_repeat"/>
    <property type="match status" value="4"/>
</dbReference>
<dbReference type="Gene3D" id="2.60.40.60">
    <property type="entry name" value="Cadherins"/>
    <property type="match status" value="4"/>
</dbReference>
<keyword evidence="5" id="KW-0732">Signal</keyword>
<dbReference type="Ensembl" id="ENSSPUT00000011394.1">
    <property type="protein sequence ID" value="ENSSPUP00000010678.1"/>
    <property type="gene ID" value="ENSSPUG00000008137.1"/>
</dbReference>
<dbReference type="OMA" id="QVCICKK"/>
<evidence type="ECO:0000313" key="14">
    <source>
        <dbReference type="Proteomes" id="UP000694392"/>
    </source>
</evidence>
<dbReference type="PROSITE" id="PS50268">
    <property type="entry name" value="CADHERIN_2"/>
    <property type="match status" value="4"/>
</dbReference>
<evidence type="ECO:0000256" key="11">
    <source>
        <dbReference type="PROSITE-ProRule" id="PRU00043"/>
    </source>
</evidence>
<evidence type="ECO:0000256" key="4">
    <source>
        <dbReference type="ARBA" id="ARBA00022723"/>
    </source>
</evidence>
<dbReference type="InterPro" id="IPR002126">
    <property type="entry name" value="Cadherin-like_dom"/>
</dbReference>
<dbReference type="GO" id="GO:0007043">
    <property type="term" value="P:cell-cell junction assembly"/>
    <property type="evidence" value="ECO:0007669"/>
    <property type="project" value="TreeGrafter"/>
</dbReference>
<feature type="domain" description="Cadherin" evidence="12">
    <location>
        <begin position="163"/>
        <end position="260"/>
    </location>
</feature>
<evidence type="ECO:0000256" key="2">
    <source>
        <dbReference type="ARBA" id="ARBA00022475"/>
    </source>
</evidence>
<keyword evidence="4" id="KW-0479">Metal-binding</keyword>
<dbReference type="GO" id="GO:0000902">
    <property type="term" value="P:cell morphogenesis"/>
    <property type="evidence" value="ECO:0007669"/>
    <property type="project" value="TreeGrafter"/>
</dbReference>
<dbReference type="PANTHER" id="PTHR24027">
    <property type="entry name" value="CADHERIN-23"/>
    <property type="match status" value="1"/>
</dbReference>
<dbReference type="Proteomes" id="UP000694392">
    <property type="component" value="Unplaced"/>
</dbReference>
<accession>A0A8D0GMF6</accession>
<keyword evidence="3" id="KW-0165">Cleavage on pair of basic residues</keyword>
<dbReference type="FunFam" id="2.60.40.60:FF:000031">
    <property type="entry name" value="Cadherin 3"/>
    <property type="match status" value="1"/>
</dbReference>
<feature type="domain" description="Cadherin" evidence="12">
    <location>
        <begin position="367"/>
        <end position="478"/>
    </location>
</feature>
<evidence type="ECO:0000256" key="6">
    <source>
        <dbReference type="ARBA" id="ARBA00022737"/>
    </source>
</evidence>
<keyword evidence="8" id="KW-0130">Cell adhesion</keyword>
<dbReference type="FunFam" id="2.60.40.60:FF:000019">
    <property type="entry name" value="Cadherin 2"/>
    <property type="match status" value="1"/>
</dbReference>
<evidence type="ECO:0000256" key="5">
    <source>
        <dbReference type="ARBA" id="ARBA00022729"/>
    </source>
</evidence>
<dbReference type="GO" id="GO:0005912">
    <property type="term" value="C:adherens junction"/>
    <property type="evidence" value="ECO:0007669"/>
    <property type="project" value="TreeGrafter"/>
</dbReference>
<dbReference type="GO" id="GO:0016477">
    <property type="term" value="P:cell migration"/>
    <property type="evidence" value="ECO:0007669"/>
    <property type="project" value="TreeGrafter"/>
</dbReference>
<keyword evidence="7 11" id="KW-0106">Calcium</keyword>
<dbReference type="AlphaFoldDB" id="A0A8D0GMF6"/>
<feature type="domain" description="Cadherin" evidence="12">
    <location>
        <begin position="261"/>
        <end position="368"/>
    </location>
</feature>
<evidence type="ECO:0000259" key="12">
    <source>
        <dbReference type="PROSITE" id="PS50268"/>
    </source>
</evidence>
<evidence type="ECO:0000256" key="3">
    <source>
        <dbReference type="ARBA" id="ARBA00022685"/>
    </source>
</evidence>
<dbReference type="SMART" id="SM00112">
    <property type="entry name" value="CA"/>
    <property type="match status" value="4"/>
</dbReference>
<keyword evidence="6" id="KW-0677">Repeat</keyword>
<dbReference type="GO" id="GO:0034332">
    <property type="term" value="P:adherens junction organization"/>
    <property type="evidence" value="ECO:0007669"/>
    <property type="project" value="TreeGrafter"/>
</dbReference>
<name>A0A8D0GMF6_SPHPU</name>
<protein>
    <recommendedName>
        <fullName evidence="12">Cadherin domain-containing protein</fullName>
    </recommendedName>
</protein>
<proteinExistence type="predicted"/>
<reference evidence="13" key="1">
    <citation type="submission" date="2025-08" db="UniProtKB">
        <authorList>
            <consortium name="Ensembl"/>
        </authorList>
    </citation>
    <scope>IDENTIFICATION</scope>
</reference>
<evidence type="ECO:0000256" key="10">
    <source>
        <dbReference type="ARBA" id="ARBA00023180"/>
    </source>
</evidence>
<reference evidence="13" key="2">
    <citation type="submission" date="2025-09" db="UniProtKB">
        <authorList>
            <consortium name="Ensembl"/>
        </authorList>
    </citation>
    <scope>IDENTIFICATION</scope>
</reference>
<dbReference type="PRINTS" id="PR00205">
    <property type="entry name" value="CADHERIN"/>
</dbReference>
<evidence type="ECO:0000256" key="1">
    <source>
        <dbReference type="ARBA" id="ARBA00004236"/>
    </source>
</evidence>
<sequence length="498" mass="54558">SSLRWLPLPERILHKLIVFTYKALHNLAPPYLSALISLRTPAQALCSSSIPSLTLPHLSCSHNRLHPFSLSAPHAWNSLPALVRLTPTLHTFKSLLKTHLFRSTMESPKYELIIEAKDMGGLDVGLTGTATATIMIDDKNDHPPEFTKKEFQAIVKEGVTGVIVNITVRDQDDPVTGAWRAVYTIINGNPGQSFEIHTNPKTNEGMLSVVKPLDYEISAFHTLLIKVENEDPLVPDVAYGPSSTATVQITVLDVNEGPVFHPDPMTVTKQENIPIGSVVLTVNATDPDTLQHQTIRYSVYKDPADWLEINPTNVTVGTTATLDRESPFVFKNIYTALFLAIDSGNPPATGTGTLQITLEDVNDNAPSLYPTLAKVCDDAKDLSVVVLGASDKDIHPNTDPFKFELSKQYGPDKVWKITKINNTHAQVSLLQKLKKANYNIPVLVTDSGKPPLTNNTELKVQVCSCKKSKMDCSAADALSISMALIIVFSLSSLFCKFS</sequence>
<dbReference type="GO" id="GO:0008013">
    <property type="term" value="F:beta-catenin binding"/>
    <property type="evidence" value="ECO:0007669"/>
    <property type="project" value="TreeGrafter"/>
</dbReference>
<dbReference type="SUPFAM" id="SSF49313">
    <property type="entry name" value="Cadherin-like"/>
    <property type="match status" value="4"/>
</dbReference>
<dbReference type="GO" id="GO:0005509">
    <property type="term" value="F:calcium ion binding"/>
    <property type="evidence" value="ECO:0007669"/>
    <property type="project" value="UniProtKB-UniRule"/>
</dbReference>
<dbReference type="InterPro" id="IPR015919">
    <property type="entry name" value="Cadherin-like_sf"/>
</dbReference>
<dbReference type="Pfam" id="PF00028">
    <property type="entry name" value="Cadherin"/>
    <property type="match status" value="3"/>
</dbReference>
<dbReference type="InterPro" id="IPR039808">
    <property type="entry name" value="Cadherin"/>
</dbReference>
<keyword evidence="9" id="KW-0472">Membrane</keyword>
<evidence type="ECO:0000313" key="13">
    <source>
        <dbReference type="Ensembl" id="ENSSPUP00000010678.1"/>
    </source>
</evidence>
<dbReference type="GeneTree" id="ENSGT00940000155218"/>
<keyword evidence="10" id="KW-0325">Glycoprotein</keyword>
<dbReference type="InterPro" id="IPR020894">
    <property type="entry name" value="Cadherin_CS"/>
</dbReference>
<dbReference type="GO" id="GO:0044331">
    <property type="term" value="P:cell-cell adhesion mediated by cadherin"/>
    <property type="evidence" value="ECO:0007669"/>
    <property type="project" value="TreeGrafter"/>
</dbReference>
<feature type="domain" description="Cadherin" evidence="12">
    <location>
        <begin position="100"/>
        <end position="146"/>
    </location>
</feature>
<keyword evidence="2" id="KW-1003">Cell membrane</keyword>
<evidence type="ECO:0000256" key="7">
    <source>
        <dbReference type="ARBA" id="ARBA00022837"/>
    </source>
</evidence>
<dbReference type="GO" id="GO:0007156">
    <property type="term" value="P:homophilic cell adhesion via plasma membrane adhesion molecules"/>
    <property type="evidence" value="ECO:0007669"/>
    <property type="project" value="InterPro"/>
</dbReference>
<dbReference type="FunFam" id="2.60.40.60:FF:000095">
    <property type="entry name" value="Cadherin 13"/>
    <property type="match status" value="1"/>
</dbReference>
<evidence type="ECO:0000256" key="8">
    <source>
        <dbReference type="ARBA" id="ARBA00022889"/>
    </source>
</evidence>
<keyword evidence="14" id="KW-1185">Reference proteome</keyword>
<dbReference type="GO" id="GO:0016342">
    <property type="term" value="C:catenin complex"/>
    <property type="evidence" value="ECO:0007669"/>
    <property type="project" value="TreeGrafter"/>
</dbReference>